<keyword evidence="10" id="KW-1185">Reference proteome</keyword>
<dbReference type="Gene3D" id="2.40.160.60">
    <property type="entry name" value="Outer membrane protein transport protein (OMPP1/FadL/TodX)"/>
    <property type="match status" value="1"/>
</dbReference>
<dbReference type="AlphaFoldDB" id="A0AAU0MXJ3"/>
<comment type="similarity">
    <text evidence="2">Belongs to the OmpP1/FadL family.</text>
</comment>
<sequence length="450" mass="46821">MNLHLEIFPVITVLAVTTVIAGIKFFTNAKPLDDSYSATLAAIVCSLLFSTSANATNGYFMDGVGPKAQSMTGVGIALPQDSLAAATNPAGTALVGNRLDVGFTWFNPDRSARIKGNLAGADGNYNGNGVSAFVIPEIGYSREISTRWSYGIAVYGNGGMNTDYSTNPFAAFGASGDAGVDLSQLIVTPSLAFRPTPAHSLGIAATFAYQRFEANGLQPFDNAFVSAQPGKVTNNGHDSAHGWGLKLGWIGQLDENVTLGASWSSKIETGTFGEYAGLFADQGGFDIPASYGAGISWNASSALTLAADWQRIEYSDIGSVGNSLNLLFQGNPLGADGGPGFGWSDVEVIKFGAVYALNDTVTLRGGISHAGQAISGDQTFINILAPAVIKNHGSVGAEWRTGLGEWLISYTHAFEEKVAGSGSIPAAFGGGEADLTMSQSIIRFGWSSGF</sequence>
<organism evidence="9 10">
    <name type="scientific">Microbulbifer pacificus</name>
    <dbReference type="NCBI Taxonomy" id="407164"/>
    <lineage>
        <taxon>Bacteria</taxon>
        <taxon>Pseudomonadati</taxon>
        <taxon>Pseudomonadota</taxon>
        <taxon>Gammaproteobacteria</taxon>
        <taxon>Cellvibrionales</taxon>
        <taxon>Microbulbiferaceae</taxon>
        <taxon>Microbulbifer</taxon>
    </lineage>
</organism>
<reference evidence="9 10" key="1">
    <citation type="submission" date="2023-10" db="EMBL/GenBank/DDBJ databases">
        <title>Description of Microbulbifer bruguierae sp. nov., isolated from the sediments of mangrove plant Bruguiera sexangula and comparative genomic analyses of the genus Microbulbifer.</title>
        <authorList>
            <person name="Long M."/>
        </authorList>
    </citation>
    <scope>NUCLEOTIDE SEQUENCE [LARGE SCALE GENOMIC DNA]</scope>
    <source>
        <strain evidence="9 10">SPO729</strain>
    </source>
</reference>
<comment type="subcellular location">
    <subcellularLocation>
        <location evidence="1">Cell outer membrane</location>
        <topology evidence="1">Multi-pass membrane protein</topology>
    </subcellularLocation>
</comment>
<evidence type="ECO:0000256" key="2">
    <source>
        <dbReference type="ARBA" id="ARBA00008163"/>
    </source>
</evidence>
<keyword evidence="5" id="KW-0732">Signal</keyword>
<protein>
    <submittedName>
        <fullName evidence="9">Outer membrane protein transport protein</fullName>
    </submittedName>
</protein>
<dbReference type="RefSeq" id="WP_318953212.1">
    <property type="nucleotide sequence ID" value="NZ_CP137555.1"/>
</dbReference>
<dbReference type="Pfam" id="PF03349">
    <property type="entry name" value="Toluene_X"/>
    <property type="match status" value="1"/>
</dbReference>
<keyword evidence="4 8" id="KW-0812">Transmembrane</keyword>
<evidence type="ECO:0000256" key="6">
    <source>
        <dbReference type="ARBA" id="ARBA00023136"/>
    </source>
</evidence>
<evidence type="ECO:0000256" key="8">
    <source>
        <dbReference type="SAM" id="Phobius"/>
    </source>
</evidence>
<dbReference type="GO" id="GO:0015483">
    <property type="term" value="F:long-chain fatty acid transporting porin activity"/>
    <property type="evidence" value="ECO:0007669"/>
    <property type="project" value="TreeGrafter"/>
</dbReference>
<dbReference type="PANTHER" id="PTHR35093:SF8">
    <property type="entry name" value="OUTER MEMBRANE PROTEIN NMB0088-RELATED"/>
    <property type="match status" value="1"/>
</dbReference>
<evidence type="ECO:0000256" key="1">
    <source>
        <dbReference type="ARBA" id="ARBA00004571"/>
    </source>
</evidence>
<dbReference type="EMBL" id="CP137555">
    <property type="protein sequence ID" value="WOX04736.1"/>
    <property type="molecule type" value="Genomic_DNA"/>
</dbReference>
<feature type="transmembrane region" description="Helical" evidence="8">
    <location>
        <begin position="7"/>
        <end position="26"/>
    </location>
</feature>
<evidence type="ECO:0000256" key="4">
    <source>
        <dbReference type="ARBA" id="ARBA00022692"/>
    </source>
</evidence>
<evidence type="ECO:0000313" key="10">
    <source>
        <dbReference type="Proteomes" id="UP001302477"/>
    </source>
</evidence>
<dbReference type="Proteomes" id="UP001302477">
    <property type="component" value="Chromosome"/>
</dbReference>
<dbReference type="PANTHER" id="PTHR35093">
    <property type="entry name" value="OUTER MEMBRANE PROTEIN NMB0088-RELATED"/>
    <property type="match status" value="1"/>
</dbReference>
<dbReference type="SUPFAM" id="SSF56935">
    <property type="entry name" value="Porins"/>
    <property type="match status" value="1"/>
</dbReference>
<evidence type="ECO:0000256" key="3">
    <source>
        <dbReference type="ARBA" id="ARBA00022452"/>
    </source>
</evidence>
<keyword evidence="8" id="KW-1133">Transmembrane helix</keyword>
<proteinExistence type="inferred from homology"/>
<feature type="transmembrane region" description="Helical" evidence="8">
    <location>
        <begin position="38"/>
        <end position="60"/>
    </location>
</feature>
<name>A0AAU0MXJ3_9GAMM</name>
<keyword evidence="7" id="KW-0998">Cell outer membrane</keyword>
<keyword evidence="6 8" id="KW-0472">Membrane</keyword>
<dbReference type="KEGG" id="mpaf:R5R33_13435"/>
<gene>
    <name evidence="9" type="ORF">R5R33_13435</name>
</gene>
<dbReference type="InterPro" id="IPR005017">
    <property type="entry name" value="OMPP1/FadL/TodX"/>
</dbReference>
<dbReference type="GO" id="GO:0009279">
    <property type="term" value="C:cell outer membrane"/>
    <property type="evidence" value="ECO:0007669"/>
    <property type="project" value="UniProtKB-SubCell"/>
</dbReference>
<evidence type="ECO:0000313" key="9">
    <source>
        <dbReference type="EMBL" id="WOX04736.1"/>
    </source>
</evidence>
<keyword evidence="3" id="KW-1134">Transmembrane beta strand</keyword>
<evidence type="ECO:0000256" key="5">
    <source>
        <dbReference type="ARBA" id="ARBA00022729"/>
    </source>
</evidence>
<evidence type="ECO:0000256" key="7">
    <source>
        <dbReference type="ARBA" id="ARBA00023237"/>
    </source>
</evidence>
<accession>A0AAU0MXJ3</accession>